<dbReference type="PANTHER" id="PTHR46593:SF1">
    <property type="entry name" value="TRANSMEMBRANE PROTEIN 64"/>
    <property type="match status" value="1"/>
</dbReference>
<evidence type="ECO:0000256" key="1">
    <source>
        <dbReference type="SAM" id="Phobius"/>
    </source>
</evidence>
<accession>A0A0L0FTM8</accession>
<dbReference type="eggNOG" id="KOG3140">
    <property type="taxonomic scope" value="Eukaryota"/>
</dbReference>
<dbReference type="PANTHER" id="PTHR46593">
    <property type="entry name" value="TRANSMEMBRANE PROTEIN 64"/>
    <property type="match status" value="1"/>
</dbReference>
<protein>
    <recommendedName>
        <fullName evidence="2">VTT domain-containing protein</fullName>
    </recommendedName>
</protein>
<evidence type="ECO:0000259" key="2">
    <source>
        <dbReference type="Pfam" id="PF09335"/>
    </source>
</evidence>
<reference evidence="3 4" key="1">
    <citation type="submission" date="2011-02" db="EMBL/GenBank/DDBJ databases">
        <title>The Genome Sequence of Sphaeroforma arctica JP610.</title>
        <authorList>
            <consortium name="The Broad Institute Genome Sequencing Platform"/>
            <person name="Russ C."/>
            <person name="Cuomo C."/>
            <person name="Young S.K."/>
            <person name="Zeng Q."/>
            <person name="Gargeya S."/>
            <person name="Alvarado L."/>
            <person name="Berlin A."/>
            <person name="Chapman S.B."/>
            <person name="Chen Z."/>
            <person name="Freedman E."/>
            <person name="Gellesch M."/>
            <person name="Goldberg J."/>
            <person name="Griggs A."/>
            <person name="Gujja S."/>
            <person name="Heilman E."/>
            <person name="Heiman D."/>
            <person name="Howarth C."/>
            <person name="Mehta T."/>
            <person name="Neiman D."/>
            <person name="Pearson M."/>
            <person name="Roberts A."/>
            <person name="Saif S."/>
            <person name="Shea T."/>
            <person name="Shenoy N."/>
            <person name="Sisk P."/>
            <person name="Stolte C."/>
            <person name="Sykes S."/>
            <person name="White J."/>
            <person name="Yandava C."/>
            <person name="Burger G."/>
            <person name="Gray M.W."/>
            <person name="Holland P.W.H."/>
            <person name="King N."/>
            <person name="Lang F.B.F."/>
            <person name="Roger A.J."/>
            <person name="Ruiz-Trillo I."/>
            <person name="Haas B."/>
            <person name="Nusbaum C."/>
            <person name="Birren B."/>
        </authorList>
    </citation>
    <scope>NUCLEOTIDE SEQUENCE [LARGE SCALE GENOMIC DNA]</scope>
    <source>
        <strain evidence="3 4">JP610</strain>
    </source>
</reference>
<evidence type="ECO:0000313" key="3">
    <source>
        <dbReference type="EMBL" id="KNC80049.1"/>
    </source>
</evidence>
<feature type="transmembrane region" description="Helical" evidence="1">
    <location>
        <begin position="46"/>
        <end position="70"/>
    </location>
</feature>
<dbReference type="STRING" id="667725.A0A0L0FTM8"/>
<keyword evidence="1" id="KW-1133">Transmembrane helix</keyword>
<dbReference type="InterPro" id="IPR032816">
    <property type="entry name" value="VTT_dom"/>
</dbReference>
<dbReference type="GO" id="GO:0005783">
    <property type="term" value="C:endoplasmic reticulum"/>
    <property type="evidence" value="ECO:0007669"/>
    <property type="project" value="TreeGrafter"/>
</dbReference>
<feature type="domain" description="VTT" evidence="2">
    <location>
        <begin position="33"/>
        <end position="147"/>
    </location>
</feature>
<dbReference type="GeneID" id="25908082"/>
<sequence>MDWLAGVPPEISCLVVLLGFFLVSLPFSWGYIVLNIGSGYLFGMRLGLALVVVGASLGACLSTIMCHYMCRKWIENQVDQNGTLKAVKTVMQGHHAYNLVLLTRLTPIPFGLQNALFSLVPLDHGRYVAYTALGLFPTQAMNTYIGTQLNDIQEIINGDKTMDVVTYMIYAVQIVAGIVLTTGVFYKAKIELYKATHDYEAVDSLELLSTDEAEPMEDS</sequence>
<dbReference type="RefSeq" id="XP_014153951.1">
    <property type="nucleotide sequence ID" value="XM_014298476.1"/>
</dbReference>
<organism evidence="3 4">
    <name type="scientific">Sphaeroforma arctica JP610</name>
    <dbReference type="NCBI Taxonomy" id="667725"/>
    <lineage>
        <taxon>Eukaryota</taxon>
        <taxon>Ichthyosporea</taxon>
        <taxon>Ichthyophonida</taxon>
        <taxon>Sphaeroforma</taxon>
    </lineage>
</organism>
<dbReference type="GO" id="GO:0051480">
    <property type="term" value="P:regulation of cytosolic calcium ion concentration"/>
    <property type="evidence" value="ECO:0007669"/>
    <property type="project" value="TreeGrafter"/>
</dbReference>
<dbReference type="EMBL" id="KQ242205">
    <property type="protein sequence ID" value="KNC80049.1"/>
    <property type="molecule type" value="Genomic_DNA"/>
</dbReference>
<feature type="transmembrane region" description="Helical" evidence="1">
    <location>
        <begin position="12"/>
        <end position="34"/>
    </location>
</feature>
<feature type="transmembrane region" description="Helical" evidence="1">
    <location>
        <begin position="127"/>
        <end position="147"/>
    </location>
</feature>
<keyword evidence="4" id="KW-1185">Reference proteome</keyword>
<dbReference type="Proteomes" id="UP000054560">
    <property type="component" value="Unassembled WGS sequence"/>
</dbReference>
<evidence type="ECO:0000313" key="4">
    <source>
        <dbReference type="Proteomes" id="UP000054560"/>
    </source>
</evidence>
<name>A0A0L0FTM8_9EUKA</name>
<dbReference type="Pfam" id="PF09335">
    <property type="entry name" value="VTT_dom"/>
    <property type="match status" value="1"/>
</dbReference>
<feature type="transmembrane region" description="Helical" evidence="1">
    <location>
        <begin position="167"/>
        <end position="186"/>
    </location>
</feature>
<keyword evidence="1" id="KW-0812">Transmembrane</keyword>
<dbReference type="InterPro" id="IPR053069">
    <property type="entry name" value="TVP38/TMEM64"/>
</dbReference>
<proteinExistence type="predicted"/>
<gene>
    <name evidence="3" type="ORF">SARC_07578</name>
</gene>
<keyword evidence="1" id="KW-0472">Membrane</keyword>
<dbReference type="OrthoDB" id="166803at2759"/>
<dbReference type="AlphaFoldDB" id="A0A0L0FTM8"/>